<dbReference type="OrthoDB" id="1728974at2759"/>
<evidence type="ECO:0000313" key="7">
    <source>
        <dbReference type="Proteomes" id="UP000004995"/>
    </source>
</evidence>
<gene>
    <name evidence="5" type="ORF">SETIT_3G008600v2</name>
</gene>
<dbReference type="Gene3D" id="3.30.420.40">
    <property type="match status" value="2"/>
</dbReference>
<proteinExistence type="inferred from homology"/>
<dbReference type="PANTHER" id="PTHR10196:SF57">
    <property type="entry name" value="XYLULOSE KINASE"/>
    <property type="match status" value="1"/>
</dbReference>
<evidence type="ECO:0000313" key="5">
    <source>
        <dbReference type="EMBL" id="RCV14814.1"/>
    </source>
</evidence>
<dbReference type="SUPFAM" id="SSF53067">
    <property type="entry name" value="Actin-like ATPase domain"/>
    <property type="match status" value="1"/>
</dbReference>
<keyword evidence="3" id="KW-0418">Kinase</keyword>
<protein>
    <recommendedName>
        <fullName evidence="4">Carbohydrate kinase FGGY N-terminal domain-containing protein</fullName>
    </recommendedName>
</protein>
<dbReference type="OMA" id="NCLVIHW"/>
<evidence type="ECO:0000256" key="1">
    <source>
        <dbReference type="ARBA" id="ARBA00009156"/>
    </source>
</evidence>
<dbReference type="Pfam" id="PF00370">
    <property type="entry name" value="FGGY_N"/>
    <property type="match status" value="1"/>
</dbReference>
<dbReference type="Gramene" id="KQL12698">
    <property type="protein sequence ID" value="KQL12698"/>
    <property type="gene ID" value="SETIT_025099mg"/>
</dbReference>
<dbReference type="GO" id="GO:0004856">
    <property type="term" value="F:D-xylulokinase activity"/>
    <property type="evidence" value="ECO:0000318"/>
    <property type="project" value="GO_Central"/>
</dbReference>
<sequence>MWSLKATVLNSELAIVASEIVNFDSELPHYKTEGGVYRDSADDGHIFSPTIMWVEALELLLEKLKPKINFSKVVAVSGSGQQHGSVYWKKGSQAVLSSLDPKNAVGGALELAKLTGSRAYERFTGPQPNVYEDTERISLVSSFMASILVGSYASIDETDGAGMNLMDINQRTWSKTVLEVTAPGLEAKLGNLVPAYSTAGRIAPYFGGFDKNCLVIHWSGDNPNSLAGSTLITPGDLAISLGTSDTVFGITAEAKPSLEGHVFPNPVEPDGYMVMLCYKNGSLTREGIYCKW</sequence>
<dbReference type="Proteomes" id="UP000004995">
    <property type="component" value="Unassembled WGS sequence"/>
</dbReference>
<organism evidence="5">
    <name type="scientific">Setaria italica</name>
    <name type="common">Foxtail millet</name>
    <name type="synonym">Panicum italicum</name>
    <dbReference type="NCBI Taxonomy" id="4555"/>
    <lineage>
        <taxon>Eukaryota</taxon>
        <taxon>Viridiplantae</taxon>
        <taxon>Streptophyta</taxon>
        <taxon>Embryophyta</taxon>
        <taxon>Tracheophyta</taxon>
        <taxon>Spermatophyta</taxon>
        <taxon>Magnoliopsida</taxon>
        <taxon>Liliopsida</taxon>
        <taxon>Poales</taxon>
        <taxon>Poaceae</taxon>
        <taxon>PACMAD clade</taxon>
        <taxon>Panicoideae</taxon>
        <taxon>Panicodae</taxon>
        <taxon>Paniceae</taxon>
        <taxon>Cenchrinae</taxon>
        <taxon>Setaria</taxon>
    </lineage>
</organism>
<dbReference type="AlphaFoldDB" id="K3ZEV1"/>
<evidence type="ECO:0000313" key="6">
    <source>
        <dbReference type="EnsemblPlants" id="KQL12698"/>
    </source>
</evidence>
<dbReference type="STRING" id="4555.K3ZEV1"/>
<evidence type="ECO:0000259" key="4">
    <source>
        <dbReference type="Pfam" id="PF00370"/>
    </source>
</evidence>
<feature type="domain" description="Carbohydrate kinase FGGY N-terminal" evidence="4">
    <location>
        <begin position="127"/>
        <end position="224"/>
    </location>
</feature>
<dbReference type="EnsemblPlants" id="KQL12698">
    <property type="protein sequence ID" value="KQL12698"/>
    <property type="gene ID" value="SETIT_025099mg"/>
</dbReference>
<reference evidence="5" key="2">
    <citation type="submission" date="2015-07" db="EMBL/GenBank/DDBJ databases">
        <authorList>
            <person name="Noorani M."/>
        </authorList>
    </citation>
    <scope>NUCLEOTIDE SEQUENCE</scope>
    <source>
        <strain evidence="5">Yugu1</strain>
    </source>
</reference>
<name>K3ZEV1_SETIT</name>
<reference evidence="6" key="3">
    <citation type="submission" date="2018-08" db="UniProtKB">
        <authorList>
            <consortium name="EnsemblPlants"/>
        </authorList>
    </citation>
    <scope>IDENTIFICATION</scope>
    <source>
        <strain evidence="6">Yugu1</strain>
    </source>
</reference>
<dbReference type="eggNOG" id="KOG2531">
    <property type="taxonomic scope" value="Eukaryota"/>
</dbReference>
<dbReference type="HOGENOM" id="CLU_016149_1_0_1"/>
<keyword evidence="7" id="KW-1185">Reference proteome</keyword>
<dbReference type="GO" id="GO:0005997">
    <property type="term" value="P:xylulose metabolic process"/>
    <property type="evidence" value="ECO:0000318"/>
    <property type="project" value="GO_Central"/>
</dbReference>
<reference evidence="5 7" key="1">
    <citation type="journal article" date="2012" name="Nat. Biotechnol.">
        <title>Reference genome sequence of the model plant Setaria.</title>
        <authorList>
            <person name="Bennetzen J.L."/>
            <person name="Schmutz J."/>
            <person name="Wang H."/>
            <person name="Percifield R."/>
            <person name="Hawkins J."/>
            <person name="Pontaroli A.C."/>
            <person name="Estep M."/>
            <person name="Feng L."/>
            <person name="Vaughn J.N."/>
            <person name="Grimwood J."/>
            <person name="Jenkins J."/>
            <person name="Barry K."/>
            <person name="Lindquist E."/>
            <person name="Hellsten U."/>
            <person name="Deshpande S."/>
            <person name="Wang X."/>
            <person name="Wu X."/>
            <person name="Mitros T."/>
            <person name="Triplett J."/>
            <person name="Yang X."/>
            <person name="Ye C.Y."/>
            <person name="Mauro-Herrera M."/>
            <person name="Wang L."/>
            <person name="Li P."/>
            <person name="Sharma M."/>
            <person name="Sharma R."/>
            <person name="Ronald P.C."/>
            <person name="Panaud O."/>
            <person name="Kellogg E.A."/>
            <person name="Brutnell T.P."/>
            <person name="Doust A.N."/>
            <person name="Tuskan G.A."/>
            <person name="Rokhsar D."/>
            <person name="Devos K.M."/>
        </authorList>
    </citation>
    <scope>NUCLEOTIDE SEQUENCE [LARGE SCALE GENOMIC DNA]</scope>
    <source>
        <strain evidence="7">cv. Yugu1</strain>
        <strain evidence="5">Yugu1</strain>
    </source>
</reference>
<dbReference type="InterPro" id="IPR018484">
    <property type="entry name" value="FGGY_N"/>
</dbReference>
<dbReference type="EMBL" id="AGNK02001389">
    <property type="status" value="NOT_ANNOTATED_CDS"/>
    <property type="molecule type" value="Genomic_DNA"/>
</dbReference>
<accession>K3ZEV1</accession>
<comment type="similarity">
    <text evidence="1">Belongs to the FGGY kinase family.</text>
</comment>
<dbReference type="EMBL" id="CM003530">
    <property type="protein sequence ID" value="RCV14814.1"/>
    <property type="molecule type" value="Genomic_DNA"/>
</dbReference>
<dbReference type="PANTHER" id="PTHR10196">
    <property type="entry name" value="SUGAR KINASE"/>
    <property type="match status" value="1"/>
</dbReference>
<keyword evidence="2" id="KW-0808">Transferase</keyword>
<dbReference type="InterPro" id="IPR043129">
    <property type="entry name" value="ATPase_NBD"/>
</dbReference>
<dbReference type="GO" id="GO:0005829">
    <property type="term" value="C:cytosol"/>
    <property type="evidence" value="ECO:0000318"/>
    <property type="project" value="GO_Central"/>
</dbReference>
<evidence type="ECO:0000256" key="2">
    <source>
        <dbReference type="ARBA" id="ARBA00022679"/>
    </source>
</evidence>
<evidence type="ECO:0000256" key="3">
    <source>
        <dbReference type="ARBA" id="ARBA00022777"/>
    </source>
</evidence>